<keyword evidence="3" id="KW-1185">Reference proteome</keyword>
<organism evidence="2 3">
    <name type="scientific">Gossypium australe</name>
    <dbReference type="NCBI Taxonomy" id="47621"/>
    <lineage>
        <taxon>Eukaryota</taxon>
        <taxon>Viridiplantae</taxon>
        <taxon>Streptophyta</taxon>
        <taxon>Embryophyta</taxon>
        <taxon>Tracheophyta</taxon>
        <taxon>Spermatophyta</taxon>
        <taxon>Magnoliopsida</taxon>
        <taxon>eudicotyledons</taxon>
        <taxon>Gunneridae</taxon>
        <taxon>Pentapetalae</taxon>
        <taxon>rosids</taxon>
        <taxon>malvids</taxon>
        <taxon>Malvales</taxon>
        <taxon>Malvaceae</taxon>
        <taxon>Malvoideae</taxon>
        <taxon>Gossypium</taxon>
    </lineage>
</organism>
<dbReference type="AlphaFoldDB" id="A0A5B6WG92"/>
<name>A0A5B6WG92_9ROSI</name>
<proteinExistence type="predicted"/>
<dbReference type="Pfam" id="PF24626">
    <property type="entry name" value="SH3_Tf2-1"/>
    <property type="match status" value="1"/>
</dbReference>
<evidence type="ECO:0000313" key="2">
    <source>
        <dbReference type="EMBL" id="KAA3480789.1"/>
    </source>
</evidence>
<reference evidence="3" key="1">
    <citation type="journal article" date="2019" name="Plant Biotechnol. J.">
        <title>Genome sequencing of the Australian wild diploid species Gossypium australe highlights disease resistance and delayed gland morphogenesis.</title>
        <authorList>
            <person name="Cai Y."/>
            <person name="Cai X."/>
            <person name="Wang Q."/>
            <person name="Wang P."/>
            <person name="Zhang Y."/>
            <person name="Cai C."/>
            <person name="Xu Y."/>
            <person name="Wang K."/>
            <person name="Zhou Z."/>
            <person name="Wang C."/>
            <person name="Geng S."/>
            <person name="Li B."/>
            <person name="Dong Q."/>
            <person name="Hou Y."/>
            <person name="Wang H."/>
            <person name="Ai P."/>
            <person name="Liu Z."/>
            <person name="Yi F."/>
            <person name="Sun M."/>
            <person name="An G."/>
            <person name="Cheng J."/>
            <person name="Zhang Y."/>
            <person name="Shi Q."/>
            <person name="Xie Y."/>
            <person name="Shi X."/>
            <person name="Chang Y."/>
            <person name="Huang F."/>
            <person name="Chen Y."/>
            <person name="Hong S."/>
            <person name="Mi L."/>
            <person name="Sun Q."/>
            <person name="Zhang L."/>
            <person name="Zhou B."/>
            <person name="Peng R."/>
            <person name="Zhang X."/>
            <person name="Liu F."/>
        </authorList>
    </citation>
    <scope>NUCLEOTIDE SEQUENCE [LARGE SCALE GENOMIC DNA]</scope>
    <source>
        <strain evidence="3">cv. PA1801</strain>
    </source>
</reference>
<dbReference type="PANTHER" id="PTHR46148">
    <property type="entry name" value="CHROMO DOMAIN-CONTAINING PROTEIN"/>
    <property type="match status" value="1"/>
</dbReference>
<dbReference type="PANTHER" id="PTHR46148:SF44">
    <property type="entry name" value="GAG-POL POLYPROTEIN"/>
    <property type="match status" value="1"/>
</dbReference>
<dbReference type="Proteomes" id="UP000325315">
    <property type="component" value="Unassembled WGS sequence"/>
</dbReference>
<protein>
    <submittedName>
        <fullName evidence="2">Chromo domain-containing protein</fullName>
    </submittedName>
</protein>
<comment type="caution">
    <text evidence="2">The sequence shown here is derived from an EMBL/GenBank/DDBJ whole genome shotgun (WGS) entry which is preliminary data.</text>
</comment>
<gene>
    <name evidence="2" type="ORF">EPI10_021202</name>
</gene>
<dbReference type="EMBL" id="SMMG02000003">
    <property type="protein sequence ID" value="KAA3480789.1"/>
    <property type="molecule type" value="Genomic_DNA"/>
</dbReference>
<evidence type="ECO:0000259" key="1">
    <source>
        <dbReference type="Pfam" id="PF24626"/>
    </source>
</evidence>
<dbReference type="InterPro" id="IPR056924">
    <property type="entry name" value="SH3_Tf2-1"/>
</dbReference>
<sequence>MRRESLDLIWFTKLKASYFEQKKFQCWLETVSPLKKVLRFGLKGKLSLRFIGFFKVIEKIGHVAYGLKLPHELDRIHDVFHISMLRKYHANPSHVVLADDIEVQPNLTYEEEPVKIMAHEVKILQRKKIHLVKVLW</sequence>
<accession>A0A5B6WG92</accession>
<dbReference type="OrthoDB" id="1939135at2759"/>
<feature type="domain" description="Tf2-1-like SH3-like" evidence="1">
    <location>
        <begin position="35"/>
        <end position="89"/>
    </location>
</feature>
<evidence type="ECO:0000313" key="3">
    <source>
        <dbReference type="Proteomes" id="UP000325315"/>
    </source>
</evidence>